<evidence type="ECO:0000313" key="3">
    <source>
        <dbReference type="EMBL" id="GGM50596.1"/>
    </source>
</evidence>
<dbReference type="InterPro" id="IPR027417">
    <property type="entry name" value="P-loop_NTPase"/>
</dbReference>
<dbReference type="Gene3D" id="3.40.50.300">
    <property type="entry name" value="P-loop containing nucleotide triphosphate hydrolases"/>
    <property type="match status" value="1"/>
</dbReference>
<dbReference type="EMBL" id="BMON01000005">
    <property type="protein sequence ID" value="GGM50596.1"/>
    <property type="molecule type" value="Genomic_DNA"/>
</dbReference>
<sequence>MSDIDGASRDDIEKFASHLVGDTTDQILGAHIEHGERTPPGFTPRTKFFSGVLVPEEEETTIDREIQSRTSPSSLTLIGRVTDTGDGETVALDIQVSFSLYYRVIPTPSERVESGESVPLVYRKYDLQEVDGDSQERSGVSTTVEFNAQAANTGFLSDVSAQVERELNTKIQTAIENHVEIQPDLYEDGERAIDGYLSDREGQDDDEFLIELTDGVVGGDSEYAPTPNISIDVRLLEGLNETTPTEEESTGTATVRVDITNESDEEPDFSEVDLATYETQLALRGTAGTEFTDMTFEEVPEGFRYDPSVPGQGENCTVERTNDGEGIKSETIPVYEQPYFGHRQFSGDANPRFDALAEDPLPVLRAIRGKLKSYKESEWEAKLQEARAETDNPQSDPIVAEIKDDIEEFEREIERYDRGVTLLEEDQEARELFKNVNRVFLRKVRKGDPWDETADLEYPGWRPFQAVFIVSLLPDIMYEERDFDAEAHSRDITDLLYFPTGGGKTEAYLALLVFTALFDRRRGKDFGVSAMMRFPLRLLSLQQFQRVVEILVHADEVRKEEEYGGEPLSAGFYTGNTENSLMRLLTTELDWNPRGDYPRDKEQLESNRELVRDFQKRWNQIDGHDLEKISREDYRTVEKCPLCGSDVKLHFSTESDRIEHHCSSESCRREKLNVHVTDNDIYRAVPTIVLGTQDKLAALGYNFRFRTLAGYVTHKCPEHGYSHRQDDCLLGFFCGRDNTETQPADGGLKPVDITDPVPTLCLQDELHLVNEDLGTFESHYYAAYEQHLEWAAESQGVEYVEPKKIAATATIEESDNQVKHLYGGKETTLFPAPGPAYRESAYTTTDDEKTQRYYVGVVPWNRSQINSIIRVLELHQRRIQDLLADPAKHIEEFDFDELSDPAEFEKLLSHYYTLVTYVISKFEGGRVYKSTETQVNDNLTSDGYDRVDRFDMQGNTDADDMANMLKNFEELGEEGGTTYEEIQGLITATSSISHGVDLDALGYMLFFNAPPRMSEYIQASSRVGRKHPGMVLDMFDPIGERDRSHYHYFHKYHEYMDRLVEPVAINRWAKFSVERTFPGLFMSLLQVRYFDELSEELGYFKNKASPSMARKAKRAGVIDQETMIDDLKAIYGEDWETGQCPFGDRIEELVQQSFNRIGNEAEETIDECLIGRVMLSLRDVDEPIDIRPSNKHEDAFRALGVNLR</sequence>
<organism evidence="3 4">
    <name type="scientific">Haloarcula argentinensis</name>
    <dbReference type="NCBI Taxonomy" id="43776"/>
    <lineage>
        <taxon>Archaea</taxon>
        <taxon>Methanobacteriati</taxon>
        <taxon>Methanobacteriota</taxon>
        <taxon>Stenosarchaea group</taxon>
        <taxon>Halobacteria</taxon>
        <taxon>Halobacteriales</taxon>
        <taxon>Haloarculaceae</taxon>
        <taxon>Haloarcula</taxon>
    </lineage>
</organism>
<dbReference type="Pfam" id="PF00271">
    <property type="entry name" value="Helicase_C"/>
    <property type="match status" value="1"/>
</dbReference>
<evidence type="ECO:0000259" key="2">
    <source>
        <dbReference type="PROSITE" id="PS51194"/>
    </source>
</evidence>
<dbReference type="Proteomes" id="UP000656367">
    <property type="component" value="Unassembled WGS sequence"/>
</dbReference>
<gene>
    <name evidence="3" type="ORF">GCM10009006_34640</name>
</gene>
<reference evidence="3" key="1">
    <citation type="journal article" date="2014" name="Int. J. Syst. Evol. Microbiol.">
        <title>Complete genome sequence of Corynebacterium casei LMG S-19264T (=DSM 44701T), isolated from a smear-ripened cheese.</title>
        <authorList>
            <consortium name="US DOE Joint Genome Institute (JGI-PGF)"/>
            <person name="Walter F."/>
            <person name="Albersmeier A."/>
            <person name="Kalinowski J."/>
            <person name="Ruckert C."/>
        </authorList>
    </citation>
    <scope>NUCLEOTIDE SEQUENCE</scope>
    <source>
        <strain evidence="3">JCM 15759</strain>
    </source>
</reference>
<dbReference type="CDD" id="cd18785">
    <property type="entry name" value="SF2_C"/>
    <property type="match status" value="1"/>
</dbReference>
<feature type="domain" description="Helicase C-terminal" evidence="2">
    <location>
        <begin position="907"/>
        <end position="1071"/>
    </location>
</feature>
<dbReference type="InterPro" id="IPR001650">
    <property type="entry name" value="Helicase_C-like"/>
</dbReference>
<evidence type="ECO:0000313" key="4">
    <source>
        <dbReference type="Proteomes" id="UP000656367"/>
    </source>
</evidence>
<dbReference type="SUPFAM" id="SSF52540">
    <property type="entry name" value="P-loop containing nucleoside triphosphate hydrolases"/>
    <property type="match status" value="1"/>
</dbReference>
<dbReference type="RefSeq" id="WP_188853793.1">
    <property type="nucleotide sequence ID" value="NZ_BMON01000005.1"/>
</dbReference>
<dbReference type="PROSITE" id="PS51194">
    <property type="entry name" value="HELICASE_CTER"/>
    <property type="match status" value="1"/>
</dbReference>
<evidence type="ECO:0000256" key="1">
    <source>
        <dbReference type="SAM" id="Coils"/>
    </source>
</evidence>
<protein>
    <recommendedName>
        <fullName evidence="2">Helicase C-terminal domain-containing protein</fullName>
    </recommendedName>
</protein>
<dbReference type="OrthoDB" id="114689at2157"/>
<accession>A0A830FLZ5</accession>
<name>A0A830FLZ5_HALAR</name>
<dbReference type="AlphaFoldDB" id="A0A830FLZ5"/>
<comment type="caution">
    <text evidence="3">The sequence shown here is derived from an EMBL/GenBank/DDBJ whole genome shotgun (WGS) entry which is preliminary data.</text>
</comment>
<keyword evidence="1" id="KW-0175">Coiled coil</keyword>
<feature type="coiled-coil region" evidence="1">
    <location>
        <begin position="399"/>
        <end position="426"/>
    </location>
</feature>
<proteinExistence type="predicted"/>
<reference evidence="3" key="2">
    <citation type="submission" date="2020-09" db="EMBL/GenBank/DDBJ databases">
        <authorList>
            <person name="Sun Q."/>
            <person name="Ohkuma M."/>
        </authorList>
    </citation>
    <scope>NUCLEOTIDE SEQUENCE</scope>
    <source>
        <strain evidence="3">JCM 15759</strain>
    </source>
</reference>